<dbReference type="Gene3D" id="1.20.1740.10">
    <property type="entry name" value="Amino acid/polyamine transporter I"/>
    <property type="match status" value="1"/>
</dbReference>
<keyword evidence="3 6" id="KW-0812">Transmembrane</keyword>
<organism evidence="7 8">
    <name type="scientific">Castilleja foliolosa</name>
    <dbReference type="NCBI Taxonomy" id="1961234"/>
    <lineage>
        <taxon>Eukaryota</taxon>
        <taxon>Viridiplantae</taxon>
        <taxon>Streptophyta</taxon>
        <taxon>Embryophyta</taxon>
        <taxon>Tracheophyta</taxon>
        <taxon>Spermatophyta</taxon>
        <taxon>Magnoliopsida</taxon>
        <taxon>eudicotyledons</taxon>
        <taxon>Gunneridae</taxon>
        <taxon>Pentapetalae</taxon>
        <taxon>asterids</taxon>
        <taxon>lamiids</taxon>
        <taxon>Lamiales</taxon>
        <taxon>Orobanchaceae</taxon>
        <taxon>Pedicularideae</taxon>
        <taxon>Castillejinae</taxon>
        <taxon>Castilleja</taxon>
    </lineage>
</organism>
<evidence type="ECO:0000313" key="8">
    <source>
        <dbReference type="Proteomes" id="UP001632038"/>
    </source>
</evidence>
<dbReference type="InterPro" id="IPR002088">
    <property type="entry name" value="Prenyl_trans_a"/>
</dbReference>
<dbReference type="AlphaFoldDB" id="A0ABD3BDL2"/>
<keyword evidence="8" id="KW-1185">Reference proteome</keyword>
<evidence type="ECO:0000256" key="4">
    <source>
        <dbReference type="ARBA" id="ARBA00022989"/>
    </source>
</evidence>
<evidence type="ECO:0000256" key="3">
    <source>
        <dbReference type="ARBA" id="ARBA00022692"/>
    </source>
</evidence>
<dbReference type="Gene3D" id="1.25.40.120">
    <property type="entry name" value="Protein prenylyltransferase"/>
    <property type="match status" value="1"/>
</dbReference>
<feature type="transmembrane region" description="Helical" evidence="6">
    <location>
        <begin position="46"/>
        <end position="67"/>
    </location>
</feature>
<dbReference type="Pfam" id="PF01239">
    <property type="entry name" value="PPTA"/>
    <property type="match status" value="1"/>
</dbReference>
<proteinExistence type="inferred from homology"/>
<feature type="transmembrane region" description="Helical" evidence="6">
    <location>
        <begin position="79"/>
        <end position="100"/>
    </location>
</feature>
<dbReference type="Pfam" id="PF13520">
    <property type="entry name" value="AA_permease_2"/>
    <property type="match status" value="2"/>
</dbReference>
<feature type="transmembrane region" description="Helical" evidence="6">
    <location>
        <begin position="309"/>
        <end position="332"/>
    </location>
</feature>
<dbReference type="SUPFAM" id="SSF48439">
    <property type="entry name" value="Protein prenylyltransferase"/>
    <property type="match status" value="1"/>
</dbReference>
<feature type="transmembrane region" description="Helical" evidence="6">
    <location>
        <begin position="174"/>
        <end position="196"/>
    </location>
</feature>
<evidence type="ECO:0008006" key="9">
    <source>
        <dbReference type="Google" id="ProtNLM"/>
    </source>
</evidence>
<sequence>MTSPSSSYTSSFFSRFCSSAIRSKPLSSSADAAVITSSGDGLVRRLGLFDLILMGIGASIGAGIFFVTGTVARDAGPGVTLSFIIAGACCVLNALCYAELASRFPAVVGGAYLYTYSAFNELTAFLVFAQLVLDYHIGAASIALSLASYVVTVLELIPFLKDNIPSWVAHGEEVFGALSINILAPILLVLLTVFLCRSVGESSILNSIMTVTKSHRHFCHHCWRLGAFKVDVSNWTPFAPTGFGSTRLLTLLKNQRGHKDLPLGIVGSLVVCMALYIGVCLVLTGMVPYQYLGEDVPLAGAFTSRGLKYVSVLISFGAVAGLTTTLLVRLYVQCRLYLGLGRDCLLPSIFAKVQPNRHTPVHHKFGFGLIAIILSGLFNTRYSFVSTCVISLRWKDKAPSRASTTRISTRGEGIICLLTIACCGFVAGALFRYDVSRERKSKVEDLGLTDEALFEELEYTSELVWNDPRHTYAWSHRQWALDRLGRGYADELGLCEHLGHRTHMRLIWDQRCFAVRKCLAKGIAIIRSCEIRVAANAIKRNPEDENPWRYLRFLFKNDMNALAQSPHLRWVLKSVFVQARDSVNSVIADQKMYKHYKYAWLFDSVNKRGCLFALDLLSDLLKYDEYKLDNEFIEAFKDVFQEYHGKTIAEKVDSVLREHRMELMELCEDFTRMITDITGGMDTTPPVDLEGVTAQATLSYEDNGSKIVGVMRSFFPCSELCDEAGFSSFSDNPNWRPGVSKDESYKEWPTIEVTEDDHDDQYSVLTESLRNIWRQMDT</sequence>
<evidence type="ECO:0000256" key="2">
    <source>
        <dbReference type="ARBA" id="ARBA00008572"/>
    </source>
</evidence>
<evidence type="ECO:0000313" key="7">
    <source>
        <dbReference type="EMBL" id="KAL3615488.1"/>
    </source>
</evidence>
<comment type="subcellular location">
    <subcellularLocation>
        <location evidence="1">Membrane</location>
        <topology evidence="1">Multi-pass membrane protein</topology>
    </subcellularLocation>
</comment>
<feature type="transmembrane region" description="Helical" evidence="6">
    <location>
        <begin position="263"/>
        <end position="289"/>
    </location>
</feature>
<comment type="caution">
    <text evidence="7">The sequence shown here is derived from an EMBL/GenBank/DDBJ whole genome shotgun (WGS) entry which is preliminary data.</text>
</comment>
<dbReference type="InterPro" id="IPR002293">
    <property type="entry name" value="AA/rel_permease1"/>
</dbReference>
<reference evidence="8" key="1">
    <citation type="journal article" date="2024" name="IScience">
        <title>Strigolactones Initiate the Formation of Haustorium-like Structures in Castilleja.</title>
        <authorList>
            <person name="Buerger M."/>
            <person name="Peterson D."/>
            <person name="Chory J."/>
        </authorList>
    </citation>
    <scope>NUCLEOTIDE SEQUENCE [LARGE SCALE GENOMIC DNA]</scope>
</reference>
<evidence type="ECO:0000256" key="6">
    <source>
        <dbReference type="SAM" id="Phobius"/>
    </source>
</evidence>
<gene>
    <name evidence="7" type="ORF">CASFOL_041149</name>
</gene>
<feature type="transmembrane region" description="Helical" evidence="6">
    <location>
        <begin position="135"/>
        <end position="154"/>
    </location>
</feature>
<evidence type="ECO:0000256" key="1">
    <source>
        <dbReference type="ARBA" id="ARBA00004141"/>
    </source>
</evidence>
<feature type="transmembrane region" description="Helical" evidence="6">
    <location>
        <begin position="412"/>
        <end position="433"/>
    </location>
</feature>
<keyword evidence="5 6" id="KW-0472">Membrane</keyword>
<accession>A0ABD3BDL2</accession>
<dbReference type="PROSITE" id="PS51147">
    <property type="entry name" value="PFTA"/>
    <property type="match status" value="1"/>
</dbReference>
<protein>
    <recommendedName>
        <fullName evidence="9">Amino acid permease/ SLC12A domain-containing protein</fullName>
    </recommendedName>
</protein>
<dbReference type="PANTHER" id="PTHR43243">
    <property type="entry name" value="INNER MEMBRANE TRANSPORTER YGJI-RELATED"/>
    <property type="match status" value="1"/>
</dbReference>
<name>A0ABD3BDL2_9LAMI</name>
<comment type="similarity">
    <text evidence="2">Belongs to the amino acid-polyamine-organocation (APC) superfamily. Cationic amino acid transporter (CAT) (TC 2.A.3.3) family.</text>
</comment>
<keyword evidence="4 6" id="KW-1133">Transmembrane helix</keyword>
<feature type="transmembrane region" description="Helical" evidence="6">
    <location>
        <begin position="106"/>
        <end position="128"/>
    </location>
</feature>
<dbReference type="GO" id="GO:0016020">
    <property type="term" value="C:membrane"/>
    <property type="evidence" value="ECO:0007669"/>
    <property type="project" value="UniProtKB-SubCell"/>
</dbReference>
<dbReference type="PANTHER" id="PTHR43243:SF45">
    <property type="entry name" value="CATIONIC AMINO ACID TRANSPORTER 9, CHLOROPLASTIC"/>
    <property type="match status" value="1"/>
</dbReference>
<dbReference type="Proteomes" id="UP001632038">
    <property type="component" value="Unassembled WGS sequence"/>
</dbReference>
<evidence type="ECO:0000256" key="5">
    <source>
        <dbReference type="ARBA" id="ARBA00023136"/>
    </source>
</evidence>
<dbReference type="EMBL" id="JAVIJP010000100">
    <property type="protein sequence ID" value="KAL3615488.1"/>
    <property type="molecule type" value="Genomic_DNA"/>
</dbReference>